<keyword evidence="2" id="KW-0472">Membrane</keyword>
<accession>A0A955KWV9</accession>
<dbReference type="AlphaFoldDB" id="A0A955KWV9"/>
<name>A0A955KWV9_9BACT</name>
<evidence type="ECO:0000256" key="1">
    <source>
        <dbReference type="SAM" id="MobiDB-lite"/>
    </source>
</evidence>
<gene>
    <name evidence="3" type="ORF">KC685_01120</name>
</gene>
<organism evidence="3 4">
    <name type="scientific">Candidatus Dojkabacteria bacterium</name>
    <dbReference type="NCBI Taxonomy" id="2099670"/>
    <lineage>
        <taxon>Bacteria</taxon>
        <taxon>Candidatus Dojkabacteria</taxon>
    </lineage>
</organism>
<feature type="region of interest" description="Disordered" evidence="1">
    <location>
        <begin position="1"/>
        <end position="45"/>
    </location>
</feature>
<comment type="caution">
    <text evidence="3">The sequence shown here is derived from an EMBL/GenBank/DDBJ whole genome shotgun (WGS) entry which is preliminary data.</text>
</comment>
<feature type="compositionally biased region" description="Low complexity" evidence="1">
    <location>
        <begin position="12"/>
        <end position="30"/>
    </location>
</feature>
<evidence type="ECO:0000313" key="3">
    <source>
        <dbReference type="EMBL" id="MCA9376504.1"/>
    </source>
</evidence>
<dbReference type="Proteomes" id="UP000741282">
    <property type="component" value="Unassembled WGS sequence"/>
</dbReference>
<keyword evidence="2" id="KW-1133">Transmembrane helix</keyword>
<protein>
    <submittedName>
        <fullName evidence="3">Uncharacterized protein</fullName>
    </submittedName>
</protein>
<proteinExistence type="predicted"/>
<keyword evidence="2" id="KW-0812">Transmembrane</keyword>
<sequence>MTTTADKKPSSPKKTNNSNTAGTSKTPKPQKLQKKTITKTSKQRTATIETKHNANKMILSERAVYIIIAVTLLFATAIIAYSYVLNSMLDVLEVQLRLQPVVTQVDKKNDDAYLFFTNYFPLNASDPATTKFGQSLKPENDKLVNSITLQIDSANIGKLDVMIHRFVDNSQKDLIGEGSIVLNGISKPTKVDIEFLSPVELRSGDDYLISLETSSTTTINIAFSEANTISGGVMYTYKPKTSEEVVETDLVASWERYEERDLMYELH</sequence>
<dbReference type="EMBL" id="JAGQLN010000003">
    <property type="protein sequence ID" value="MCA9376504.1"/>
    <property type="molecule type" value="Genomic_DNA"/>
</dbReference>
<evidence type="ECO:0000313" key="4">
    <source>
        <dbReference type="Proteomes" id="UP000741282"/>
    </source>
</evidence>
<evidence type="ECO:0000256" key="2">
    <source>
        <dbReference type="SAM" id="Phobius"/>
    </source>
</evidence>
<reference evidence="3" key="2">
    <citation type="journal article" date="2021" name="Microbiome">
        <title>Successional dynamics and alternative stable states in a saline activated sludge microbial community over 9 years.</title>
        <authorList>
            <person name="Wang Y."/>
            <person name="Ye J."/>
            <person name="Ju F."/>
            <person name="Liu L."/>
            <person name="Boyd J.A."/>
            <person name="Deng Y."/>
            <person name="Parks D.H."/>
            <person name="Jiang X."/>
            <person name="Yin X."/>
            <person name="Woodcroft B.J."/>
            <person name="Tyson G.W."/>
            <person name="Hugenholtz P."/>
            <person name="Polz M.F."/>
            <person name="Zhang T."/>
        </authorList>
    </citation>
    <scope>NUCLEOTIDE SEQUENCE</scope>
    <source>
        <strain evidence="3">HKST-UBA17</strain>
    </source>
</reference>
<feature type="transmembrane region" description="Helical" evidence="2">
    <location>
        <begin position="63"/>
        <end position="84"/>
    </location>
</feature>
<reference evidence="3" key="1">
    <citation type="submission" date="2020-04" db="EMBL/GenBank/DDBJ databases">
        <authorList>
            <person name="Zhang T."/>
        </authorList>
    </citation>
    <scope>NUCLEOTIDE SEQUENCE</scope>
    <source>
        <strain evidence="3">HKST-UBA17</strain>
    </source>
</reference>